<proteinExistence type="predicted"/>
<evidence type="ECO:0000313" key="1">
    <source>
        <dbReference type="EMBL" id="CAH8383060.1"/>
    </source>
</evidence>
<gene>
    <name evidence="1" type="ORF">ERUC_LOCUS35543</name>
</gene>
<name>A0ABC8LHC8_ERUVS</name>
<organism evidence="1 2">
    <name type="scientific">Eruca vesicaria subsp. sativa</name>
    <name type="common">Garden rocket</name>
    <name type="synonym">Eruca sativa</name>
    <dbReference type="NCBI Taxonomy" id="29727"/>
    <lineage>
        <taxon>Eukaryota</taxon>
        <taxon>Viridiplantae</taxon>
        <taxon>Streptophyta</taxon>
        <taxon>Embryophyta</taxon>
        <taxon>Tracheophyta</taxon>
        <taxon>Spermatophyta</taxon>
        <taxon>Magnoliopsida</taxon>
        <taxon>eudicotyledons</taxon>
        <taxon>Gunneridae</taxon>
        <taxon>Pentapetalae</taxon>
        <taxon>rosids</taxon>
        <taxon>malvids</taxon>
        <taxon>Brassicales</taxon>
        <taxon>Brassicaceae</taxon>
        <taxon>Brassiceae</taxon>
        <taxon>Eruca</taxon>
    </lineage>
</organism>
<keyword evidence="2" id="KW-1185">Reference proteome</keyword>
<dbReference type="Proteomes" id="UP001642260">
    <property type="component" value="Unassembled WGS sequence"/>
</dbReference>
<dbReference type="EMBL" id="CAKOAT010574042">
    <property type="protein sequence ID" value="CAH8383060.1"/>
    <property type="molecule type" value="Genomic_DNA"/>
</dbReference>
<protein>
    <submittedName>
        <fullName evidence="1">Uncharacterized protein</fullName>
    </submittedName>
</protein>
<accession>A0ABC8LHC8</accession>
<evidence type="ECO:0000313" key="2">
    <source>
        <dbReference type="Proteomes" id="UP001642260"/>
    </source>
</evidence>
<reference evidence="1 2" key="1">
    <citation type="submission" date="2022-03" db="EMBL/GenBank/DDBJ databases">
        <authorList>
            <person name="Macdonald S."/>
            <person name="Ahmed S."/>
            <person name="Newling K."/>
        </authorList>
    </citation>
    <scope>NUCLEOTIDE SEQUENCE [LARGE SCALE GENOMIC DNA]</scope>
</reference>
<sequence length="181" mass="20126">MVDSHICRWRGVWRDDEACGKFDFNWSRLLEPCMQFPEIFFAHRFSCLRDGGVDWAHAPGSFVFLSVVYRFPWWRVRSWSCGLSLTGGGPSLRWRKKPYLVLRGGACLARKVSCLVNRSFPPSAARVKRNSSQPELLYLDSLVEPPSFLLAGPSCDVTVGSGSLGLGIPASIPCGLSLLAM</sequence>
<comment type="caution">
    <text evidence="1">The sequence shown here is derived from an EMBL/GenBank/DDBJ whole genome shotgun (WGS) entry which is preliminary data.</text>
</comment>
<dbReference type="AlphaFoldDB" id="A0ABC8LHC8"/>